<dbReference type="EMBL" id="VSRR010053981">
    <property type="protein sequence ID" value="MPC80423.1"/>
    <property type="molecule type" value="Genomic_DNA"/>
</dbReference>
<protein>
    <submittedName>
        <fullName evidence="2">Uncharacterized protein</fullName>
    </submittedName>
</protein>
<gene>
    <name evidence="2" type="ORF">E2C01_075002</name>
</gene>
<organism evidence="2 3">
    <name type="scientific">Portunus trituberculatus</name>
    <name type="common">Swimming crab</name>
    <name type="synonym">Neptunus trituberculatus</name>
    <dbReference type="NCBI Taxonomy" id="210409"/>
    <lineage>
        <taxon>Eukaryota</taxon>
        <taxon>Metazoa</taxon>
        <taxon>Ecdysozoa</taxon>
        <taxon>Arthropoda</taxon>
        <taxon>Crustacea</taxon>
        <taxon>Multicrustacea</taxon>
        <taxon>Malacostraca</taxon>
        <taxon>Eumalacostraca</taxon>
        <taxon>Eucarida</taxon>
        <taxon>Decapoda</taxon>
        <taxon>Pleocyemata</taxon>
        <taxon>Brachyura</taxon>
        <taxon>Eubrachyura</taxon>
        <taxon>Portunoidea</taxon>
        <taxon>Portunidae</taxon>
        <taxon>Portuninae</taxon>
        <taxon>Portunus</taxon>
    </lineage>
</organism>
<comment type="caution">
    <text evidence="2">The sequence shown here is derived from an EMBL/GenBank/DDBJ whole genome shotgun (WGS) entry which is preliminary data.</text>
</comment>
<evidence type="ECO:0000256" key="1">
    <source>
        <dbReference type="SAM" id="MobiDB-lite"/>
    </source>
</evidence>
<dbReference type="AlphaFoldDB" id="A0A5B7IDS9"/>
<keyword evidence="3" id="KW-1185">Reference proteome</keyword>
<evidence type="ECO:0000313" key="3">
    <source>
        <dbReference type="Proteomes" id="UP000324222"/>
    </source>
</evidence>
<accession>A0A5B7IDS9</accession>
<evidence type="ECO:0000313" key="2">
    <source>
        <dbReference type="EMBL" id="MPC80423.1"/>
    </source>
</evidence>
<feature type="region of interest" description="Disordered" evidence="1">
    <location>
        <begin position="1"/>
        <end position="53"/>
    </location>
</feature>
<sequence length="74" mass="8120">MGPDNRVVVTPRSSSLTPIPSHRPPTYCNAAHLPSVTPLTTPSRRPPTYRNTSTLVSPSRLAIKHVHVMLPDLE</sequence>
<dbReference type="Proteomes" id="UP000324222">
    <property type="component" value="Unassembled WGS sequence"/>
</dbReference>
<name>A0A5B7IDS9_PORTR</name>
<proteinExistence type="predicted"/>
<reference evidence="2 3" key="1">
    <citation type="submission" date="2019-05" db="EMBL/GenBank/DDBJ databases">
        <title>Another draft genome of Portunus trituberculatus and its Hox gene families provides insights of decapod evolution.</title>
        <authorList>
            <person name="Jeong J.-H."/>
            <person name="Song I."/>
            <person name="Kim S."/>
            <person name="Choi T."/>
            <person name="Kim D."/>
            <person name="Ryu S."/>
            <person name="Kim W."/>
        </authorList>
    </citation>
    <scope>NUCLEOTIDE SEQUENCE [LARGE SCALE GENOMIC DNA]</scope>
    <source>
        <tissue evidence="2">Muscle</tissue>
    </source>
</reference>
<feature type="compositionally biased region" description="Low complexity" evidence="1">
    <location>
        <begin position="34"/>
        <end position="53"/>
    </location>
</feature>